<gene>
    <name evidence="1" type="ORF">Ctob_006755</name>
</gene>
<accession>A0A0M0K088</accession>
<sequence length="129" mass="14355">MEMSRTDEDFVLECGTGEEVEMVIDIKPMFLTKTEYFYGFTADSDPKISINREVSSHIEGDMPTKGHKGNDDDEDIKIKVKFTPDSAVGEFNAYLCFIFPAEKAFSKFYKITGKSTPGGAATRDAAPFV</sequence>
<evidence type="ECO:0000313" key="1">
    <source>
        <dbReference type="EMBL" id="KOO32306.1"/>
    </source>
</evidence>
<reference evidence="2" key="1">
    <citation type="journal article" date="2015" name="PLoS Genet.">
        <title>Genome Sequence and Transcriptome Analyses of Chrysochromulina tobin: Metabolic Tools for Enhanced Algal Fitness in the Prominent Order Prymnesiales (Haptophyceae).</title>
        <authorList>
            <person name="Hovde B.T."/>
            <person name="Deodato C.R."/>
            <person name="Hunsperger H.M."/>
            <person name="Ryken S.A."/>
            <person name="Yost W."/>
            <person name="Jha R.K."/>
            <person name="Patterson J."/>
            <person name="Monnat R.J. Jr."/>
            <person name="Barlow S.B."/>
            <person name="Starkenburg S.R."/>
            <person name="Cattolico R.A."/>
        </authorList>
    </citation>
    <scope>NUCLEOTIDE SEQUENCE</scope>
    <source>
        <strain evidence="2">CCMP291</strain>
    </source>
</reference>
<dbReference type="AlphaFoldDB" id="A0A0M0K088"/>
<protein>
    <submittedName>
        <fullName evidence="1">Uncharacterized protein</fullName>
    </submittedName>
</protein>
<organism evidence="1 2">
    <name type="scientific">Chrysochromulina tobinii</name>
    <dbReference type="NCBI Taxonomy" id="1460289"/>
    <lineage>
        <taxon>Eukaryota</taxon>
        <taxon>Haptista</taxon>
        <taxon>Haptophyta</taxon>
        <taxon>Prymnesiophyceae</taxon>
        <taxon>Prymnesiales</taxon>
        <taxon>Chrysochromulinaceae</taxon>
        <taxon>Chrysochromulina</taxon>
    </lineage>
</organism>
<comment type="caution">
    <text evidence="1">The sequence shown here is derived from an EMBL/GenBank/DDBJ whole genome shotgun (WGS) entry which is preliminary data.</text>
</comment>
<dbReference type="Proteomes" id="UP000037460">
    <property type="component" value="Unassembled WGS sequence"/>
</dbReference>
<name>A0A0M0K088_9EUKA</name>
<evidence type="ECO:0000313" key="2">
    <source>
        <dbReference type="Proteomes" id="UP000037460"/>
    </source>
</evidence>
<dbReference type="EMBL" id="JWZX01001805">
    <property type="protein sequence ID" value="KOO32306.1"/>
    <property type="molecule type" value="Genomic_DNA"/>
</dbReference>
<keyword evidence="2" id="KW-1185">Reference proteome</keyword>
<proteinExistence type="predicted"/>